<name>A0A479ZUK1_9CYAN</name>
<organism evidence="1 2">
    <name type="scientific">Sphaerospermopsis reniformis</name>
    <dbReference type="NCBI Taxonomy" id="531300"/>
    <lineage>
        <taxon>Bacteria</taxon>
        <taxon>Bacillati</taxon>
        <taxon>Cyanobacteriota</taxon>
        <taxon>Cyanophyceae</taxon>
        <taxon>Nostocales</taxon>
        <taxon>Aphanizomenonaceae</taxon>
        <taxon>Sphaerospermopsis</taxon>
    </lineage>
</organism>
<sequence>MGSETNKKPPIDVSQPGEISYQGASTNLYLLGFHVRLRKIWLVFHD</sequence>
<gene>
    <name evidence="1" type="ORF">SR1949_02550</name>
</gene>
<keyword evidence="2" id="KW-1185">Reference proteome</keyword>
<protein>
    <submittedName>
        <fullName evidence="1">Uncharacterized protein</fullName>
    </submittedName>
</protein>
<dbReference type="EMBL" id="BJCE01000004">
    <property type="protein sequence ID" value="GCL35163.1"/>
    <property type="molecule type" value="Genomic_DNA"/>
</dbReference>
<comment type="caution">
    <text evidence="1">The sequence shown here is derived from an EMBL/GenBank/DDBJ whole genome shotgun (WGS) entry which is preliminary data.</text>
</comment>
<evidence type="ECO:0000313" key="1">
    <source>
        <dbReference type="EMBL" id="GCL35163.1"/>
    </source>
</evidence>
<dbReference type="Proteomes" id="UP000300142">
    <property type="component" value="Unassembled WGS sequence"/>
</dbReference>
<proteinExistence type="predicted"/>
<accession>A0A479ZUK1</accession>
<dbReference type="AlphaFoldDB" id="A0A479ZUK1"/>
<evidence type="ECO:0000313" key="2">
    <source>
        <dbReference type="Proteomes" id="UP000300142"/>
    </source>
</evidence>
<reference evidence="2" key="1">
    <citation type="submission" date="2019-02" db="EMBL/GenBank/DDBJ databases">
        <title>Draft genome sequence of Sphaerospermopsis reniformis NIES-1949.</title>
        <authorList>
            <person name="Yamaguchi H."/>
            <person name="Suzuki S."/>
            <person name="Kawachi M."/>
        </authorList>
    </citation>
    <scope>NUCLEOTIDE SEQUENCE [LARGE SCALE GENOMIC DNA]</scope>
    <source>
        <strain evidence="2">NIES-1949</strain>
    </source>
</reference>